<gene>
    <name evidence="3" type="ORF">BHV66_01975</name>
</gene>
<evidence type="ECO:0000256" key="1">
    <source>
        <dbReference type="ARBA" id="ARBA00023125"/>
    </source>
</evidence>
<dbReference type="CDD" id="cd00093">
    <property type="entry name" value="HTH_XRE"/>
    <property type="match status" value="1"/>
</dbReference>
<proteinExistence type="predicted"/>
<evidence type="ECO:0000259" key="2">
    <source>
        <dbReference type="PROSITE" id="PS50943"/>
    </source>
</evidence>
<dbReference type="PROSITE" id="PS50943">
    <property type="entry name" value="HTH_CROC1"/>
    <property type="match status" value="1"/>
</dbReference>
<protein>
    <submittedName>
        <fullName evidence="3">Transcriptional regulator</fullName>
    </submittedName>
</protein>
<sequence>MLLGNKIKELRESRKLLQRQMAISLGIDVPMYSRIERGERRVKREQVITLSRVLNVETEYLLCLWLADKIFAVIKEDSDLADKTLQMVIENRNTESNGNNA</sequence>
<dbReference type="AlphaFoldDB" id="A0A1Q6FDF4"/>
<dbReference type="EMBL" id="MNQH01000001">
    <property type="protein sequence ID" value="OKY96895.1"/>
    <property type="molecule type" value="Genomic_DNA"/>
</dbReference>
<comment type="caution">
    <text evidence="3">The sequence shown here is derived from an EMBL/GenBank/DDBJ whole genome shotgun (WGS) entry which is preliminary data.</text>
</comment>
<evidence type="ECO:0000313" key="3">
    <source>
        <dbReference type="EMBL" id="OKY96895.1"/>
    </source>
</evidence>
<dbReference type="PANTHER" id="PTHR46558:SF14">
    <property type="entry name" value="HTH-TYPE TRANSCRIPTIONAL REGULATOR ANSR"/>
    <property type="match status" value="1"/>
</dbReference>
<keyword evidence="1" id="KW-0238">DNA-binding</keyword>
<feature type="domain" description="HTH cro/C1-type" evidence="2">
    <location>
        <begin position="7"/>
        <end position="61"/>
    </location>
</feature>
<organism evidence="3 4">
    <name type="scientific">Alistipes putredinis</name>
    <dbReference type="NCBI Taxonomy" id="28117"/>
    <lineage>
        <taxon>Bacteria</taxon>
        <taxon>Pseudomonadati</taxon>
        <taxon>Bacteroidota</taxon>
        <taxon>Bacteroidia</taxon>
        <taxon>Bacteroidales</taxon>
        <taxon>Rikenellaceae</taxon>
        <taxon>Alistipes</taxon>
    </lineage>
</organism>
<dbReference type="InterPro" id="IPR010982">
    <property type="entry name" value="Lambda_DNA-bd_dom_sf"/>
</dbReference>
<dbReference type="SUPFAM" id="SSF47413">
    <property type="entry name" value="lambda repressor-like DNA-binding domains"/>
    <property type="match status" value="1"/>
</dbReference>
<dbReference type="GO" id="GO:0003677">
    <property type="term" value="F:DNA binding"/>
    <property type="evidence" value="ECO:0007669"/>
    <property type="project" value="UniProtKB-KW"/>
</dbReference>
<reference evidence="3 4" key="1">
    <citation type="journal article" date="2016" name="Nat. Biotechnol.">
        <title>Measurement of bacterial replication rates in microbial communities.</title>
        <authorList>
            <person name="Brown C.T."/>
            <person name="Olm M.R."/>
            <person name="Thomas B.C."/>
            <person name="Banfield J.F."/>
        </authorList>
    </citation>
    <scope>NUCLEOTIDE SEQUENCE [LARGE SCALE GENOMIC DNA]</scope>
    <source>
        <strain evidence="3">CAG:67_53_122</strain>
    </source>
</reference>
<dbReference type="Pfam" id="PF01381">
    <property type="entry name" value="HTH_3"/>
    <property type="match status" value="1"/>
</dbReference>
<accession>A0A1Q6FDF4</accession>
<dbReference type="InterPro" id="IPR001387">
    <property type="entry name" value="Cro/C1-type_HTH"/>
</dbReference>
<dbReference type="Gene3D" id="1.10.260.40">
    <property type="entry name" value="lambda repressor-like DNA-binding domains"/>
    <property type="match status" value="1"/>
</dbReference>
<evidence type="ECO:0000313" key="4">
    <source>
        <dbReference type="Proteomes" id="UP000187417"/>
    </source>
</evidence>
<dbReference type="STRING" id="28117.BHV66_01975"/>
<name>A0A1Q6FDF4_9BACT</name>
<dbReference type="Proteomes" id="UP000187417">
    <property type="component" value="Unassembled WGS sequence"/>
</dbReference>
<dbReference type="SMART" id="SM00530">
    <property type="entry name" value="HTH_XRE"/>
    <property type="match status" value="1"/>
</dbReference>
<dbReference type="PANTHER" id="PTHR46558">
    <property type="entry name" value="TRACRIPTIONAL REGULATORY PROTEIN-RELATED-RELATED"/>
    <property type="match status" value="1"/>
</dbReference>